<dbReference type="AlphaFoldDB" id="A0A9W6IZ23"/>
<evidence type="ECO:0000256" key="1">
    <source>
        <dbReference type="ARBA" id="ARBA00004429"/>
    </source>
</evidence>
<keyword evidence="2" id="KW-1003">Cell membrane</keyword>
<dbReference type="GO" id="GO:0006935">
    <property type="term" value="P:chemotaxis"/>
    <property type="evidence" value="ECO:0007669"/>
    <property type="project" value="InterPro"/>
</dbReference>
<dbReference type="InterPro" id="IPR000727">
    <property type="entry name" value="T_SNARE_dom"/>
</dbReference>
<dbReference type="GO" id="GO:0004888">
    <property type="term" value="F:transmembrane signaling receptor activity"/>
    <property type="evidence" value="ECO:0007669"/>
    <property type="project" value="InterPro"/>
</dbReference>
<dbReference type="SMART" id="SM00283">
    <property type="entry name" value="MA"/>
    <property type="match status" value="1"/>
</dbReference>
<dbReference type="GO" id="GO:0005886">
    <property type="term" value="C:plasma membrane"/>
    <property type="evidence" value="ECO:0007669"/>
    <property type="project" value="UniProtKB-SubCell"/>
</dbReference>
<dbReference type="Gene3D" id="1.10.287.950">
    <property type="entry name" value="Methyl-accepting chemotaxis protein"/>
    <property type="match status" value="1"/>
</dbReference>
<dbReference type="PANTHER" id="PTHR32089">
    <property type="entry name" value="METHYL-ACCEPTING CHEMOTAXIS PROTEIN MCPB"/>
    <property type="match status" value="1"/>
</dbReference>
<reference evidence="10" key="2">
    <citation type="submission" date="2023-01" db="EMBL/GenBank/DDBJ databases">
        <authorList>
            <person name="Sun Q."/>
            <person name="Evtushenko L."/>
        </authorList>
    </citation>
    <scope>NUCLEOTIDE SEQUENCE</scope>
    <source>
        <strain evidence="10">VKM B-1606</strain>
    </source>
</reference>
<accession>A0A9W6IZ23</accession>
<feature type="domain" description="PAC" evidence="8">
    <location>
        <begin position="212"/>
        <end position="264"/>
    </location>
</feature>
<dbReference type="InterPro" id="IPR000014">
    <property type="entry name" value="PAS"/>
</dbReference>
<dbReference type="PROSITE" id="PS50113">
    <property type="entry name" value="PAC"/>
    <property type="match status" value="1"/>
</dbReference>
<dbReference type="InterPro" id="IPR035965">
    <property type="entry name" value="PAS-like_dom_sf"/>
</dbReference>
<dbReference type="Pfam" id="PF00015">
    <property type="entry name" value="MCPsignal"/>
    <property type="match status" value="1"/>
</dbReference>
<dbReference type="InterPro" id="IPR000700">
    <property type="entry name" value="PAS-assoc_C"/>
</dbReference>
<dbReference type="GO" id="GO:0007165">
    <property type="term" value="P:signal transduction"/>
    <property type="evidence" value="ECO:0007669"/>
    <property type="project" value="UniProtKB-KW"/>
</dbReference>
<dbReference type="InterPro" id="IPR004090">
    <property type="entry name" value="Chemotax_Me-accpt_rcpt"/>
</dbReference>
<proteinExistence type="inferred from homology"/>
<gene>
    <name evidence="10" type="ORF">GCM10008170_37850</name>
</gene>
<dbReference type="Proteomes" id="UP001143400">
    <property type="component" value="Unassembled WGS sequence"/>
</dbReference>
<dbReference type="PRINTS" id="PR00260">
    <property type="entry name" value="CHEMTRNSDUCR"/>
</dbReference>
<reference evidence="10" key="1">
    <citation type="journal article" date="2014" name="Int. J. Syst. Evol. Microbiol.">
        <title>Complete genome sequence of Corynebacterium casei LMG S-19264T (=DSM 44701T), isolated from a smear-ripened cheese.</title>
        <authorList>
            <consortium name="US DOE Joint Genome Institute (JGI-PGF)"/>
            <person name="Walter F."/>
            <person name="Albersmeier A."/>
            <person name="Kalinowski J."/>
            <person name="Ruckert C."/>
        </authorList>
    </citation>
    <scope>NUCLEOTIDE SEQUENCE</scope>
    <source>
        <strain evidence="10">VKM B-1606</strain>
    </source>
</reference>
<evidence type="ECO:0000313" key="10">
    <source>
        <dbReference type="EMBL" id="GLK57765.1"/>
    </source>
</evidence>
<dbReference type="InterPro" id="IPR001610">
    <property type="entry name" value="PAC"/>
</dbReference>
<evidence type="ECO:0000256" key="5">
    <source>
        <dbReference type="PROSITE-ProRule" id="PRU00284"/>
    </source>
</evidence>
<dbReference type="SMART" id="SM00091">
    <property type="entry name" value="PAS"/>
    <property type="match status" value="2"/>
</dbReference>
<evidence type="ECO:0000313" key="11">
    <source>
        <dbReference type="Proteomes" id="UP001143400"/>
    </source>
</evidence>
<keyword evidence="2" id="KW-0997">Cell inner membrane</keyword>
<dbReference type="Pfam" id="PF08447">
    <property type="entry name" value="PAS_3"/>
    <property type="match status" value="2"/>
</dbReference>
<evidence type="ECO:0000259" key="6">
    <source>
        <dbReference type="PROSITE" id="PS50111"/>
    </source>
</evidence>
<dbReference type="PROSITE" id="PS50111">
    <property type="entry name" value="CHEMOTAXIS_TRANSDUC_2"/>
    <property type="match status" value="1"/>
</dbReference>
<dbReference type="SMART" id="SM00086">
    <property type="entry name" value="PAC"/>
    <property type="match status" value="2"/>
</dbReference>
<evidence type="ECO:0000256" key="2">
    <source>
        <dbReference type="ARBA" id="ARBA00022519"/>
    </source>
</evidence>
<evidence type="ECO:0000259" key="8">
    <source>
        <dbReference type="PROSITE" id="PS50113"/>
    </source>
</evidence>
<dbReference type="SUPFAM" id="SSF58104">
    <property type="entry name" value="Methyl-accepting chemotaxis protein (MCP) signaling domain"/>
    <property type="match status" value="1"/>
</dbReference>
<evidence type="ECO:0000259" key="7">
    <source>
        <dbReference type="PROSITE" id="PS50112"/>
    </source>
</evidence>
<evidence type="ECO:0000256" key="3">
    <source>
        <dbReference type="ARBA" id="ARBA00023224"/>
    </source>
</evidence>
<feature type="domain" description="PAS" evidence="7">
    <location>
        <begin position="153"/>
        <end position="183"/>
    </location>
</feature>
<sequence length="501" mass="52685">MPGGMSMALFSLLVGRLASERLKAFDRSHAIVELGLDGVIQTANANFLAIFGYTLDEVRGKHHRLIVEPAEAAKPDYALFWSGLRNGEVQTGDFRRIAKGGADVWMHGCYAPLLGRDGKPLGVVGCASNVTDEKTKAIEHAGQIAAVRRCQAVIRFDLDGTIIDANDNFLAATGYRSDEVVGRHHSMFMSPAARSSPSYTQFWEALRRGEYQAGEFMRVAKGGREVWLQATYNPVLDPDGRPISVVKFAADITSEVAERARRASVQVAIDGDLNQIGERIAITNGEAASAASAAVQSTANVQSVAAGAEELAASVSEISRQLDFALKTTIEAVDAANRASDTAGGLASSATEIGSVTELIRDIAAQTNLLALNATIEAARAGEAGRGFAVVAAEVKNLAAQTSQATDEISRNVATVQSSTSGVVDAIRAVVATIQQIHSASASIASAVEEQSAVTQDMSANMHEAARAVETVTESLNSIARSASDIDAATQQVRAASRSIA</sequence>
<name>A0A9W6IZ23_9HYPH</name>
<comment type="subcellular location">
    <subcellularLocation>
        <location evidence="1">Cell inner membrane</location>
        <topology evidence="1">Multi-pass membrane protein</topology>
    </subcellularLocation>
</comment>
<feature type="domain" description="T-SNARE coiled-coil homology" evidence="9">
    <location>
        <begin position="417"/>
        <end position="479"/>
    </location>
</feature>
<keyword evidence="3 5" id="KW-0807">Transducer</keyword>
<protein>
    <submittedName>
        <fullName evidence="10">Methyl-accepting chemotaxis protein</fullName>
    </submittedName>
</protein>
<dbReference type="NCBIfam" id="TIGR00229">
    <property type="entry name" value="sensory_box"/>
    <property type="match status" value="2"/>
</dbReference>
<organism evidence="10 11">
    <name type="scientific">Methylopila capsulata</name>
    <dbReference type="NCBI Taxonomy" id="61654"/>
    <lineage>
        <taxon>Bacteria</taxon>
        <taxon>Pseudomonadati</taxon>
        <taxon>Pseudomonadota</taxon>
        <taxon>Alphaproteobacteria</taxon>
        <taxon>Hyphomicrobiales</taxon>
        <taxon>Methylopilaceae</taxon>
        <taxon>Methylopila</taxon>
    </lineage>
</organism>
<dbReference type="PROSITE" id="PS50112">
    <property type="entry name" value="PAS"/>
    <property type="match status" value="1"/>
</dbReference>
<dbReference type="InterPro" id="IPR004089">
    <property type="entry name" value="MCPsignal_dom"/>
</dbReference>
<feature type="domain" description="Methyl-accepting transducer" evidence="6">
    <location>
        <begin position="265"/>
        <end position="487"/>
    </location>
</feature>
<dbReference type="PANTHER" id="PTHR32089:SF112">
    <property type="entry name" value="LYSOZYME-LIKE PROTEIN-RELATED"/>
    <property type="match status" value="1"/>
</dbReference>
<dbReference type="EMBL" id="BSFF01000010">
    <property type="protein sequence ID" value="GLK57765.1"/>
    <property type="molecule type" value="Genomic_DNA"/>
</dbReference>
<dbReference type="InterPro" id="IPR013655">
    <property type="entry name" value="PAS_fold_3"/>
</dbReference>
<dbReference type="Gene3D" id="3.30.450.20">
    <property type="entry name" value="PAS domain"/>
    <property type="match status" value="2"/>
</dbReference>
<comment type="caution">
    <text evidence="10">The sequence shown here is derived from an EMBL/GenBank/DDBJ whole genome shotgun (WGS) entry which is preliminary data.</text>
</comment>
<keyword evidence="2" id="KW-0472">Membrane</keyword>
<evidence type="ECO:0000256" key="4">
    <source>
        <dbReference type="ARBA" id="ARBA00029447"/>
    </source>
</evidence>
<dbReference type="SUPFAM" id="SSF55785">
    <property type="entry name" value="PYP-like sensor domain (PAS domain)"/>
    <property type="match status" value="2"/>
</dbReference>
<comment type="similarity">
    <text evidence="4">Belongs to the methyl-accepting chemotaxis (MCP) protein family.</text>
</comment>
<evidence type="ECO:0000259" key="9">
    <source>
        <dbReference type="PROSITE" id="PS50192"/>
    </source>
</evidence>
<dbReference type="PROSITE" id="PS50192">
    <property type="entry name" value="T_SNARE"/>
    <property type="match status" value="1"/>
</dbReference>
<dbReference type="CDD" id="cd00130">
    <property type="entry name" value="PAS"/>
    <property type="match status" value="2"/>
</dbReference>